<gene>
    <name evidence="1" type="ORF">DC28_01825</name>
</gene>
<comment type="caution">
    <text evidence="1">The sequence shown here is derived from an EMBL/GenBank/DDBJ whole genome shotgun (WGS) entry which is preliminary data.</text>
</comment>
<name>A0A098R2C9_9SPIO</name>
<dbReference type="EMBL" id="JNUP01000001">
    <property type="protein sequence ID" value="KGE73941.1"/>
    <property type="molecule type" value="Genomic_DNA"/>
</dbReference>
<organism evidence="1 2">
    <name type="scientific">Spirochaeta lutea</name>
    <dbReference type="NCBI Taxonomy" id="1480694"/>
    <lineage>
        <taxon>Bacteria</taxon>
        <taxon>Pseudomonadati</taxon>
        <taxon>Spirochaetota</taxon>
        <taxon>Spirochaetia</taxon>
        <taxon>Spirochaetales</taxon>
        <taxon>Spirochaetaceae</taxon>
        <taxon>Spirochaeta</taxon>
    </lineage>
</organism>
<accession>A0A098R2C9</accession>
<dbReference type="AlphaFoldDB" id="A0A098R2C9"/>
<evidence type="ECO:0000313" key="1">
    <source>
        <dbReference type="EMBL" id="KGE73941.1"/>
    </source>
</evidence>
<dbReference type="Proteomes" id="UP000029692">
    <property type="component" value="Unassembled WGS sequence"/>
</dbReference>
<reference evidence="1 2" key="1">
    <citation type="submission" date="2014-05" db="EMBL/GenBank/DDBJ databases">
        <title>De novo Genome Sequence of Spirocheata sp.</title>
        <authorList>
            <person name="Shivani Y."/>
            <person name="Subhash Y."/>
            <person name="Tushar L."/>
            <person name="Sasikala C."/>
            <person name="Ramana C.V."/>
        </authorList>
    </citation>
    <scope>NUCLEOTIDE SEQUENCE [LARGE SCALE GENOMIC DNA]</scope>
    <source>
        <strain evidence="1 2">JC230</strain>
    </source>
</reference>
<protein>
    <submittedName>
        <fullName evidence="1">Uncharacterized protein</fullName>
    </submittedName>
</protein>
<dbReference type="RefSeq" id="WP_037544435.1">
    <property type="nucleotide sequence ID" value="NZ_JNUP01000001.1"/>
</dbReference>
<proteinExistence type="predicted"/>
<keyword evidence="2" id="KW-1185">Reference proteome</keyword>
<sequence>MNTWRSIIRILVVLLFSVPLLLWGQEDSDWQVITPKPSSDLSEVDKITMLATSGNYELTKSALHFLLDDVKSGNSDVRIDETRQILTRIVHHASQPGNALMPSEIVLLHQIAVRIPGVPGAQLSSKILMLSTDDAIRYSLLQELSSESVLLTADLDQSLIEILEGQRSRIPHPDYLIIKIISQYLRGQFVDRSVIPSKQLLELLISIIPRIHVSEIRSHLYETLDLIITF</sequence>
<evidence type="ECO:0000313" key="2">
    <source>
        <dbReference type="Proteomes" id="UP000029692"/>
    </source>
</evidence>